<evidence type="ECO:0000313" key="2">
    <source>
        <dbReference type="EMBL" id="AZQ63912.1"/>
    </source>
</evidence>
<dbReference type="PROSITE" id="PS50927">
    <property type="entry name" value="BULB_LECTIN"/>
    <property type="match status" value="1"/>
</dbReference>
<dbReference type="Pfam" id="PF25290">
    <property type="entry name" value="CGLA_M"/>
    <property type="match status" value="1"/>
</dbReference>
<dbReference type="InterPro" id="IPR015943">
    <property type="entry name" value="WD40/YVTN_repeat-like_dom_sf"/>
</dbReference>
<organism evidence="2 3">
    <name type="scientific">Flammeovirga pectinis</name>
    <dbReference type="NCBI Taxonomy" id="2494373"/>
    <lineage>
        <taxon>Bacteria</taxon>
        <taxon>Pseudomonadati</taxon>
        <taxon>Bacteroidota</taxon>
        <taxon>Cytophagia</taxon>
        <taxon>Cytophagales</taxon>
        <taxon>Flammeovirgaceae</taxon>
        <taxon>Flammeovirga</taxon>
    </lineage>
</organism>
<dbReference type="InterPro" id="IPR057422">
    <property type="entry name" value="CGLA_C"/>
</dbReference>
<dbReference type="InterPro" id="IPR011047">
    <property type="entry name" value="Quinoprotein_ADH-like_sf"/>
</dbReference>
<proteinExistence type="predicted"/>
<dbReference type="Proteomes" id="UP000267268">
    <property type="component" value="Chromosome 1"/>
</dbReference>
<dbReference type="Gene3D" id="2.130.10.10">
    <property type="entry name" value="YVTN repeat-like/Quinoprotein amine dehydrogenase"/>
    <property type="match status" value="1"/>
</dbReference>
<dbReference type="Pfam" id="PF25292">
    <property type="entry name" value="Beta-prop_CGLA"/>
    <property type="match status" value="1"/>
</dbReference>
<accession>A0A3Q9FQU3</accession>
<dbReference type="SUPFAM" id="SSF50998">
    <property type="entry name" value="Quinoprotein alcohol dehydrogenase-like"/>
    <property type="match status" value="1"/>
</dbReference>
<feature type="domain" description="Bulb-type lectin" evidence="1">
    <location>
        <begin position="39"/>
        <end position="156"/>
    </location>
</feature>
<keyword evidence="3" id="KW-1185">Reference proteome</keyword>
<dbReference type="KEGG" id="fll:EI427_17275"/>
<dbReference type="InterPro" id="IPR001480">
    <property type="entry name" value="Bulb-type_lectin_dom"/>
</dbReference>
<dbReference type="InterPro" id="IPR057420">
    <property type="entry name" value="Beta-prop_CGLA"/>
</dbReference>
<evidence type="ECO:0000259" key="1">
    <source>
        <dbReference type="PROSITE" id="PS50927"/>
    </source>
</evidence>
<dbReference type="InterPro" id="IPR057421">
    <property type="entry name" value="CGLA_M"/>
</dbReference>
<dbReference type="Pfam" id="PF25291">
    <property type="entry name" value="CGLA_C"/>
    <property type="match status" value="1"/>
</dbReference>
<protein>
    <recommendedName>
        <fullName evidence="1">Bulb-type lectin domain-containing protein</fullName>
    </recommendedName>
</protein>
<dbReference type="OrthoDB" id="972537at2"/>
<name>A0A3Q9FQU3_9BACT</name>
<evidence type="ECO:0000313" key="3">
    <source>
        <dbReference type="Proteomes" id="UP000267268"/>
    </source>
</evidence>
<reference evidence="2 3" key="1">
    <citation type="submission" date="2018-12" db="EMBL/GenBank/DDBJ databases">
        <title>Flammeovirga pectinis sp. nov., isolated from the gut of the Korean scallop, Patinopecten yessoensis.</title>
        <authorList>
            <person name="Bae J.-W."/>
            <person name="Jeong Y.-S."/>
            <person name="Kang W."/>
        </authorList>
    </citation>
    <scope>NUCLEOTIDE SEQUENCE [LARGE SCALE GENOMIC DNA]</scope>
    <source>
        <strain evidence="2 3">L12M1</strain>
    </source>
</reference>
<dbReference type="EMBL" id="CP034562">
    <property type="protein sequence ID" value="AZQ63912.1"/>
    <property type="molecule type" value="Genomic_DNA"/>
</dbReference>
<dbReference type="AlphaFoldDB" id="A0A3Q9FQU3"/>
<sequence length="945" mass="106693">MNLKMKYLKLIIGLLLLPIVLLAKEKPKKGIVSFDTDYTISLVRNAQINGGNYIVANSYEGTILVFTEDGKKVWENKLSGFANHDVWCEDITGDGTDEILTANADGNLYVLDAKGKLMWQNQPSETPLTAVTVMNGKNGKYIVTGGMDKNLYYLSSTGNVFKTIASVDYSIDKSWGKNTEKASPKLKEHTANFLRKATYKNNEEILVLHGTINQNSSTGSIYLFKADAALPFKKIKVGDKGTVGDLRIADTNKDGVDELYLGSSGMIQAAQLTVIDLNATEKIKPIYAKFQKSFRKQLDHFGYRVAQTEWVSDGKTEKLFTLFGTRIILQPTSLEVEKAEVLATNYSYNDLWKDTSNGNILLASAQSGGSCIHIINTKVPSWKKEYIALQPEGKLAKVIQNTADFRTSIKSFKKGKWEGKSQDVYFMTESIKEGNQAVIERISKTNTSPYFLKSQHMAKVENWDRSSFGNEVYEKKRDRRKKYVNSQEQMLNTLLPLYKNNPGIAYWGGHGNDPLMISLDTEKKVIDAGGKEKKLVMIFPELEHYDENFEYYLNNYLYPLAEYSEGKNANIYIRSKHTFWQAIIYKPMWNGLLSGKYAEVFVPSMEETTDKSMDLSVAGKMGIWASGATESWGARGARDNASYYRLRQHSHQMVPNHFLRMLVYNIASGAQYINNFPVDQEYISVLYEMVANGVIYVPKKSEIVSFNPVHLSMTAPNPVYLNEGNNAKWTTFYSKEHEEKNKMVFSRLNGSWPASPVRAHDFSAYASGSKERRLDFLPKYSKGLVLITPPQEGVYADKDAPRGKLEDHLHPMYKGNMQEFITDGKDYLSADGKEHYPADKYYTNVAKAIEEGAKKLPINVSGDVAWVAVQTDKKHLRLTLIDNGYINPNDRVAEITFNGIKVAKITDVVNKKEYKIKGNTTSIDVPCGLFRFIDVELSEEMKQTM</sequence>
<gene>
    <name evidence="2" type="ORF">EI427_17275</name>
</gene>